<sequence length="782" mass="89612">MQQSEIISLAERLIPVYHTQEFEHLLSQLTDGEPPSIKILVKMELKRQMSPCYRSIDLRGRVQGECREYELEGITHWLDDVAFNIYHKNVRKFLGYTEGVFDALSNTHNSFKVMNQKGKPQGADLINTSTAIDFTAEPLVMGYDLKRKENRLRIATQIEIHLNHEQKIHGMTVDISPSGGKIKVPSAFDYKLGEVISIFFTEIARSNDIADIEKSVFYRIVGIDQSLENDSIRFLRVIKLDDNPVVDDIITHFLHSHSHKARHDNQDKVIRVRSRGYENNYLKHTCNLPLFFSGNELKLVLMTENNQAIWQYWNDERNQLTISNLFSQERMDQLTKPGLRGSNNVIYAFKHLQGKKERFFSMMMPESTREIRQLFWHVGARKESWKVFRLSVFELSDYERDNLANLTSQSAVIAQNLTHFGMLQEIADSDTAKDYLLTEKPRLAANKLMPYCHKRSSANTPISLYFDAQNRRRESRYQFRSPLFLSAQGQQAAGVTLDISRSGLYIALSNPIDLKAGDDCAINFSELQLYDRTLPLNNVPYNVVRISPGGKRVQLAMDENSQSLKTMAFFVRLIEHNQAKLIPKPEILPSSELLENLHNILLDKMVSTPLFIEKKETSLKPKVIGVNYPLPPHLALFTHLSPQNKLSLEPIYKGRTTTLLAAPMKRIEGARPQYQELYISVLKLGQRIQSLTTKLANDFESTQERIGFIKNAQSMGGFFAIRISAAPVFDPLTALLRSDLEELSSINIHQARALEKEICSIVGYSEYIDITEEVLIRLELTQ</sequence>
<reference evidence="2 3" key="1">
    <citation type="submission" date="2014-11" db="EMBL/GenBank/DDBJ databases">
        <title>Draft Genome Sequence of Vibrio piscirenalis strains CECT 8603T and CECT 8604, two marine Gammaproteobacterium isolated from cultured gilthead sea bream (Sparus aurata).</title>
        <authorList>
            <person name="Arahal D.R."/>
            <person name="Rodrigo-Torres L."/>
            <person name="Lucena T."/>
            <person name="Pujalte M.J."/>
        </authorList>
    </citation>
    <scope>NUCLEOTIDE SEQUENCE [LARGE SCALE GENOMIC DNA]</scope>
    <source>
        <strain evidence="2 3">DCR 1-4-2</strain>
    </source>
</reference>
<gene>
    <name evidence="2" type="ORF">OJ16_07645</name>
</gene>
<comment type="caution">
    <text evidence="2">The sequence shown here is derived from an EMBL/GenBank/DDBJ whole genome shotgun (WGS) entry which is preliminary data.</text>
</comment>
<keyword evidence="3" id="KW-1185">Reference proteome</keyword>
<dbReference type="SUPFAM" id="SSF141371">
    <property type="entry name" value="PilZ domain-like"/>
    <property type="match status" value="2"/>
</dbReference>
<accession>A0A0C2NUK5</accession>
<dbReference type="OrthoDB" id="6208912at2"/>
<evidence type="ECO:0000313" key="3">
    <source>
        <dbReference type="Proteomes" id="UP000031672"/>
    </source>
</evidence>
<dbReference type="Proteomes" id="UP000031672">
    <property type="component" value="Unassembled WGS sequence"/>
</dbReference>
<feature type="domain" description="PilZ" evidence="1">
    <location>
        <begin position="470"/>
        <end position="560"/>
    </location>
</feature>
<dbReference type="AlphaFoldDB" id="A0A0C2NVL1"/>
<dbReference type="RefSeq" id="WP_040989045.1">
    <property type="nucleotide sequence ID" value="NZ_JTKH01000008.1"/>
</dbReference>
<dbReference type="Pfam" id="PF07238">
    <property type="entry name" value="PilZ"/>
    <property type="match status" value="2"/>
</dbReference>
<organism evidence="2 3">
    <name type="scientific">Vibrio renipiscarius</name>
    <dbReference type="NCBI Taxonomy" id="1461322"/>
    <lineage>
        <taxon>Bacteria</taxon>
        <taxon>Pseudomonadati</taxon>
        <taxon>Pseudomonadota</taxon>
        <taxon>Gammaproteobacteria</taxon>
        <taxon>Vibrionales</taxon>
        <taxon>Vibrionaceae</taxon>
        <taxon>Vibrio</taxon>
    </lineage>
</organism>
<evidence type="ECO:0000313" key="2">
    <source>
        <dbReference type="EMBL" id="KII79870.1"/>
    </source>
</evidence>
<evidence type="ECO:0000259" key="1">
    <source>
        <dbReference type="Pfam" id="PF07238"/>
    </source>
</evidence>
<protein>
    <submittedName>
        <fullName evidence="2">Pilus assembly protein PilZ</fullName>
    </submittedName>
</protein>
<accession>A0A0C2NVL1</accession>
<proteinExistence type="predicted"/>
<dbReference type="STRING" id="1461322.OJ16_07645"/>
<name>A0A0C2NVL1_9VIBR</name>
<dbReference type="GO" id="GO:0035438">
    <property type="term" value="F:cyclic-di-GMP binding"/>
    <property type="evidence" value="ECO:0007669"/>
    <property type="project" value="InterPro"/>
</dbReference>
<dbReference type="EMBL" id="JTKH01000008">
    <property type="protein sequence ID" value="KII79870.1"/>
    <property type="molecule type" value="Genomic_DNA"/>
</dbReference>
<dbReference type="InterPro" id="IPR009875">
    <property type="entry name" value="PilZ_domain"/>
</dbReference>
<dbReference type="Gene3D" id="2.40.10.220">
    <property type="entry name" value="predicted glycosyltransferase like domains"/>
    <property type="match status" value="2"/>
</dbReference>
<feature type="domain" description="PilZ" evidence="1">
    <location>
        <begin position="146"/>
        <end position="234"/>
    </location>
</feature>